<comment type="similarity">
    <text evidence="2">Belongs to the bacterial solute-binding protein 1 family.</text>
</comment>
<evidence type="ECO:0000256" key="2">
    <source>
        <dbReference type="ARBA" id="ARBA00008520"/>
    </source>
</evidence>
<evidence type="ECO:0000256" key="4">
    <source>
        <dbReference type="ARBA" id="ARBA00022729"/>
    </source>
</evidence>
<dbReference type="Pfam" id="PF01547">
    <property type="entry name" value="SBP_bac_1"/>
    <property type="match status" value="1"/>
</dbReference>
<dbReference type="PANTHER" id="PTHR43649">
    <property type="entry name" value="ARABINOSE-BINDING PROTEIN-RELATED"/>
    <property type="match status" value="1"/>
</dbReference>
<evidence type="ECO:0000256" key="6">
    <source>
        <dbReference type="SAM" id="SignalP"/>
    </source>
</evidence>
<dbReference type="PANTHER" id="PTHR43649:SF31">
    <property type="entry name" value="SN-GLYCEROL-3-PHOSPHATE-BINDING PERIPLASMIC PROTEIN UGPB"/>
    <property type="match status" value="1"/>
</dbReference>
<dbReference type="InterPro" id="IPR006059">
    <property type="entry name" value="SBP"/>
</dbReference>
<evidence type="ECO:0000313" key="8">
    <source>
        <dbReference type="Proteomes" id="UP000757540"/>
    </source>
</evidence>
<feature type="chain" id="PRO_5046011186" evidence="6">
    <location>
        <begin position="23"/>
        <end position="441"/>
    </location>
</feature>
<keyword evidence="8" id="KW-1185">Reference proteome</keyword>
<dbReference type="Gene3D" id="3.40.190.10">
    <property type="entry name" value="Periplasmic binding protein-like II"/>
    <property type="match status" value="1"/>
</dbReference>
<evidence type="ECO:0000256" key="1">
    <source>
        <dbReference type="ARBA" id="ARBA00004196"/>
    </source>
</evidence>
<feature type="region of interest" description="Disordered" evidence="5">
    <location>
        <begin position="21"/>
        <end position="42"/>
    </location>
</feature>
<dbReference type="PROSITE" id="PS51257">
    <property type="entry name" value="PROKAR_LIPOPROTEIN"/>
    <property type="match status" value="1"/>
</dbReference>
<comment type="subcellular location">
    <subcellularLocation>
        <location evidence="1">Cell envelope</location>
    </subcellularLocation>
</comment>
<feature type="signal peptide" evidence="6">
    <location>
        <begin position="1"/>
        <end position="22"/>
    </location>
</feature>
<evidence type="ECO:0000313" key="7">
    <source>
        <dbReference type="EMBL" id="NOV98578.1"/>
    </source>
</evidence>
<keyword evidence="4 6" id="KW-0732">Signal</keyword>
<dbReference type="SUPFAM" id="SSF53850">
    <property type="entry name" value="Periplasmic binding protein-like II"/>
    <property type="match status" value="1"/>
</dbReference>
<dbReference type="EMBL" id="JABEZU010000004">
    <property type="protein sequence ID" value="NOV98578.1"/>
    <property type="molecule type" value="Genomic_DNA"/>
</dbReference>
<keyword evidence="7" id="KW-0762">Sugar transport</keyword>
<dbReference type="Proteomes" id="UP000757540">
    <property type="component" value="Unassembled WGS sequence"/>
</dbReference>
<sequence length="441" mass="46501">MKRTIPAVGLAAALALTLTACGGDTTDETPSTGDGGTTEEMGDEPVTLSLAGWSLSTTPEFQALADAFNEEHPNVTVELAEYSAGDDYDTQMIADLAGGTAPDIYVQKNLRNFYTYADGQQLLDVSDVAAGLDPATGGVDFYEMDGASYAVPYRQDAWLLFYNKDLFAEAGIDEPDGSWTWDDYVDTAKELSDELDAKGTYQHSWQSVVQGFALAQSEGAALDTGDYSWLAPYYERSLDLQESGAQESFGTVTTNSLSYQAQFGTQEAAMLPMGSWYVATLIAQQESGEADEFEWGMAPIPQADASTTGTDATPVTFGDPTGLGINPAIDEDKISAAKEFLSFAAGEGGADALAGIGITPALLSDTVVDTYFALDGVPTDDLSAFAFSTHDTRPENPVSETTAVVQNILGDAHSAIMSESDSIEDALAEASDRAANEAGIG</sequence>
<proteinExistence type="inferred from homology"/>
<reference evidence="7 8" key="1">
    <citation type="submission" date="2020-05" db="EMBL/GenBank/DDBJ databases">
        <title>Genomic Encyclopedia of Type Strains, Phase III (KMG-III): the genomes of soil and plant-associated and newly described type strains.</title>
        <authorList>
            <person name="Whitman W."/>
        </authorList>
    </citation>
    <scope>NUCLEOTIDE SEQUENCE [LARGE SCALE GENOMIC DNA]</scope>
    <source>
        <strain evidence="7 8">KCTC 19046</strain>
    </source>
</reference>
<dbReference type="RefSeq" id="WP_171784793.1">
    <property type="nucleotide sequence ID" value="NZ_BAAAML010000003.1"/>
</dbReference>
<keyword evidence="3" id="KW-0813">Transport</keyword>
<comment type="caution">
    <text evidence="7">The sequence shown here is derived from an EMBL/GenBank/DDBJ whole genome shotgun (WGS) entry which is preliminary data.</text>
</comment>
<name>A0ABX2A9V8_9MICO</name>
<gene>
    <name evidence="7" type="ORF">HDG69_003173</name>
</gene>
<accession>A0ABX2A9V8</accession>
<dbReference type="InterPro" id="IPR050490">
    <property type="entry name" value="Bact_solute-bd_prot1"/>
</dbReference>
<protein>
    <submittedName>
        <fullName evidence="7">Multiple sugar transport system substrate-binding protein</fullName>
    </submittedName>
</protein>
<organism evidence="7 8">
    <name type="scientific">Isoptericola halotolerans</name>
    <dbReference type="NCBI Taxonomy" id="300560"/>
    <lineage>
        <taxon>Bacteria</taxon>
        <taxon>Bacillati</taxon>
        <taxon>Actinomycetota</taxon>
        <taxon>Actinomycetes</taxon>
        <taxon>Micrococcales</taxon>
        <taxon>Promicromonosporaceae</taxon>
        <taxon>Isoptericola</taxon>
    </lineage>
</organism>
<evidence type="ECO:0000256" key="5">
    <source>
        <dbReference type="SAM" id="MobiDB-lite"/>
    </source>
</evidence>
<evidence type="ECO:0000256" key="3">
    <source>
        <dbReference type="ARBA" id="ARBA00022448"/>
    </source>
</evidence>